<keyword evidence="5" id="KW-0479">Metal-binding</keyword>
<dbReference type="EMBL" id="FRYL01000021">
    <property type="protein sequence ID" value="SHO80902.1"/>
    <property type="molecule type" value="Genomic_DNA"/>
</dbReference>
<dbReference type="InterPro" id="IPR041891">
    <property type="entry name" value="Alpha_CA_prokaryot-like"/>
</dbReference>
<dbReference type="InterPro" id="IPR023561">
    <property type="entry name" value="Carbonic_anhydrase_a-class"/>
</dbReference>
<accession>A0A1W1EJD6</accession>
<dbReference type="GO" id="GO:0004089">
    <property type="term" value="F:carbonate dehydratase activity"/>
    <property type="evidence" value="ECO:0007669"/>
    <property type="project" value="UniProtKB-EC"/>
</dbReference>
<evidence type="ECO:0000256" key="7">
    <source>
        <dbReference type="ARBA" id="ARBA00023239"/>
    </source>
</evidence>
<dbReference type="InterPro" id="IPR018338">
    <property type="entry name" value="Carbonic_anhydrase_a-class_CS"/>
</dbReference>
<evidence type="ECO:0000256" key="6">
    <source>
        <dbReference type="ARBA" id="ARBA00022833"/>
    </source>
</evidence>
<dbReference type="GO" id="GO:0008270">
    <property type="term" value="F:zinc ion binding"/>
    <property type="evidence" value="ECO:0007669"/>
    <property type="project" value="InterPro"/>
</dbReference>
<evidence type="ECO:0000256" key="5">
    <source>
        <dbReference type="ARBA" id="ARBA00022723"/>
    </source>
</evidence>
<dbReference type="SUPFAM" id="SSF51069">
    <property type="entry name" value="Carbonic anhydrase"/>
    <property type="match status" value="1"/>
</dbReference>
<reference evidence="10" key="1">
    <citation type="submission" date="2016-10" db="EMBL/GenBank/DDBJ databases">
        <authorList>
            <person name="de Groot N.N."/>
        </authorList>
    </citation>
    <scope>NUCLEOTIDE SEQUENCE</scope>
</reference>
<dbReference type="SMART" id="SM01057">
    <property type="entry name" value="Carb_anhydrase"/>
    <property type="match status" value="1"/>
</dbReference>
<comment type="catalytic activity">
    <reaction evidence="8">
        <text>hydrogencarbonate + H(+) = CO2 + H2O</text>
        <dbReference type="Rhea" id="RHEA:10748"/>
        <dbReference type="ChEBI" id="CHEBI:15377"/>
        <dbReference type="ChEBI" id="CHEBI:15378"/>
        <dbReference type="ChEBI" id="CHEBI:16526"/>
        <dbReference type="ChEBI" id="CHEBI:17544"/>
        <dbReference type="EC" id="4.2.1.1"/>
    </reaction>
</comment>
<evidence type="ECO:0000256" key="3">
    <source>
        <dbReference type="ARBA" id="ARBA00010718"/>
    </source>
</evidence>
<protein>
    <recommendedName>
        <fullName evidence="4">carbonic anhydrase</fullName>
        <ecNumber evidence="4">4.2.1.1</ecNumber>
    </recommendedName>
</protein>
<dbReference type="PROSITE" id="PS00162">
    <property type="entry name" value="ALPHA_CA_1"/>
    <property type="match status" value="1"/>
</dbReference>
<dbReference type="PROSITE" id="PS51144">
    <property type="entry name" value="ALPHA_CA_2"/>
    <property type="match status" value="1"/>
</dbReference>
<keyword evidence="7 10" id="KW-0456">Lyase</keyword>
<comment type="function">
    <text evidence="2">Reversible hydration of carbon dioxide.</text>
</comment>
<sequence>MKKTTIAILSTLLLSSCVSIPTHHEEHKAHWGYRGEYSPSHWGDLKAEYKMCSLGKQQSPINITNAKDTKLKAISFHYTTTPKNIVNNGHTVQVNVNEGSYILIGGKEYALKQFHFHTPSENHINGKSFPLEAHFVHASMDGELAVISVLFEKGKANKTIQALWNNMPMNSGDENELKNIAKNIMDLIPTKNEFYKFNGSLTTPPCSEGVKWMVLSKKLTVSNEQVEKFSKAVHGTNNRPIQATNKRLIER</sequence>
<dbReference type="Pfam" id="PF00194">
    <property type="entry name" value="Carb_anhydrase"/>
    <property type="match status" value="1"/>
</dbReference>
<keyword evidence="6" id="KW-0862">Zinc</keyword>
<evidence type="ECO:0000256" key="8">
    <source>
        <dbReference type="ARBA" id="ARBA00048348"/>
    </source>
</evidence>
<dbReference type="EC" id="4.2.1.1" evidence="4"/>
<evidence type="ECO:0000259" key="9">
    <source>
        <dbReference type="PROSITE" id="PS51144"/>
    </source>
</evidence>
<dbReference type="AlphaFoldDB" id="A0A1W1EJD6"/>
<dbReference type="CDD" id="cd03124">
    <property type="entry name" value="alpha_CA_prokaryotic_like"/>
    <property type="match status" value="1"/>
</dbReference>
<dbReference type="PANTHER" id="PTHR18952">
    <property type="entry name" value="CARBONIC ANHYDRASE"/>
    <property type="match status" value="1"/>
</dbReference>
<dbReference type="Gene3D" id="3.10.200.10">
    <property type="entry name" value="Alpha carbonic anhydrase"/>
    <property type="match status" value="1"/>
</dbReference>
<evidence type="ECO:0000256" key="2">
    <source>
        <dbReference type="ARBA" id="ARBA00002904"/>
    </source>
</evidence>
<organism evidence="10">
    <name type="scientific">hydrothermal vent metagenome</name>
    <dbReference type="NCBI Taxonomy" id="652676"/>
    <lineage>
        <taxon>unclassified sequences</taxon>
        <taxon>metagenomes</taxon>
        <taxon>ecological metagenomes</taxon>
    </lineage>
</organism>
<feature type="domain" description="Alpha-carbonic anhydrase" evidence="9">
    <location>
        <begin position="29"/>
        <end position="251"/>
    </location>
</feature>
<evidence type="ECO:0000313" key="10">
    <source>
        <dbReference type="EMBL" id="SHO80902.1"/>
    </source>
</evidence>
<proteinExistence type="inferred from homology"/>
<dbReference type="InterPro" id="IPR036398">
    <property type="entry name" value="CA_dom_sf"/>
</dbReference>
<comment type="cofactor">
    <cofactor evidence="1">
        <name>Zn(2+)</name>
        <dbReference type="ChEBI" id="CHEBI:29105"/>
    </cofactor>
</comment>
<evidence type="ECO:0000256" key="4">
    <source>
        <dbReference type="ARBA" id="ARBA00012925"/>
    </source>
</evidence>
<dbReference type="PROSITE" id="PS51257">
    <property type="entry name" value="PROKAR_LIPOPROTEIN"/>
    <property type="match status" value="1"/>
</dbReference>
<gene>
    <name evidence="10" type="ORF">MNB_SV-15-552</name>
</gene>
<comment type="similarity">
    <text evidence="3">Belongs to the alpha-carbonic anhydrase family.</text>
</comment>
<evidence type="ECO:0000256" key="1">
    <source>
        <dbReference type="ARBA" id="ARBA00001947"/>
    </source>
</evidence>
<dbReference type="PANTHER" id="PTHR18952:SF265">
    <property type="entry name" value="CARBONIC ANHYDRASE"/>
    <property type="match status" value="1"/>
</dbReference>
<dbReference type="InterPro" id="IPR001148">
    <property type="entry name" value="CA_dom"/>
</dbReference>
<name>A0A1W1EJD6_9ZZZZ</name>